<sequence>MTAISTFSIASAFNGPPASANGGYACGRLAELATAGGQLTASVAVSLHLPVPMDTPLTYRPAGKRGHAWHGEDVIASVTGGNGPPPVLELVSAAEAKAAQGSFTSVGHPFPTCFVCGPERAEGGLALRPGGVEGKPGTVACLWTPTPELADERGVVLPEIVWSALDCPGGWTTDPVQRPQLLGRMSAQITELPLSGVEYVVVGRLEHREERTTTNLTALYDAAGGRLLAHASAQWIAIDTNV</sequence>
<dbReference type="InterPro" id="IPR029069">
    <property type="entry name" value="HotDog_dom_sf"/>
</dbReference>
<gene>
    <name evidence="1" type="ORF">RNB18_21525</name>
</gene>
<proteinExistence type="predicted"/>
<organism evidence="1 2">
    <name type="scientific">Streptomyces doebereineriae</name>
    <dbReference type="NCBI Taxonomy" id="3075528"/>
    <lineage>
        <taxon>Bacteria</taxon>
        <taxon>Bacillati</taxon>
        <taxon>Actinomycetota</taxon>
        <taxon>Actinomycetes</taxon>
        <taxon>Kitasatosporales</taxon>
        <taxon>Streptomycetaceae</taxon>
        <taxon>Streptomyces</taxon>
    </lineage>
</organism>
<dbReference type="EMBL" id="JAVREZ010000007">
    <property type="protein sequence ID" value="MDT0482750.1"/>
    <property type="molecule type" value="Genomic_DNA"/>
</dbReference>
<reference evidence="2" key="1">
    <citation type="submission" date="2023-07" db="EMBL/GenBank/DDBJ databases">
        <title>30 novel species of actinomycetes from the DSMZ collection.</title>
        <authorList>
            <person name="Nouioui I."/>
        </authorList>
    </citation>
    <scope>NUCLEOTIDE SEQUENCE [LARGE SCALE GENOMIC DNA]</scope>
    <source>
        <strain evidence="2">DSM 41640</strain>
    </source>
</reference>
<dbReference type="SUPFAM" id="SSF54637">
    <property type="entry name" value="Thioesterase/thiol ester dehydrase-isomerase"/>
    <property type="match status" value="1"/>
</dbReference>
<evidence type="ECO:0008006" key="3">
    <source>
        <dbReference type="Google" id="ProtNLM"/>
    </source>
</evidence>
<accession>A0ABU2VB19</accession>
<dbReference type="Gene3D" id="3.10.129.10">
    <property type="entry name" value="Hotdog Thioesterase"/>
    <property type="match status" value="1"/>
</dbReference>
<protein>
    <recommendedName>
        <fullName evidence="3">Thioesterase family protein</fullName>
    </recommendedName>
</protein>
<name>A0ABU2VB19_9ACTN</name>
<keyword evidence="2" id="KW-1185">Reference proteome</keyword>
<dbReference type="Proteomes" id="UP001183824">
    <property type="component" value="Unassembled WGS sequence"/>
</dbReference>
<comment type="caution">
    <text evidence="1">The sequence shown here is derived from an EMBL/GenBank/DDBJ whole genome shotgun (WGS) entry which is preliminary data.</text>
</comment>
<evidence type="ECO:0000313" key="2">
    <source>
        <dbReference type="Proteomes" id="UP001183824"/>
    </source>
</evidence>
<evidence type="ECO:0000313" key="1">
    <source>
        <dbReference type="EMBL" id="MDT0482750.1"/>
    </source>
</evidence>
<dbReference type="RefSeq" id="WP_311715729.1">
    <property type="nucleotide sequence ID" value="NZ_JAVREZ010000007.1"/>
</dbReference>